<name>A0ABN0TVN6_9BURK</name>
<feature type="region of interest" description="Disordered" evidence="1">
    <location>
        <begin position="47"/>
        <end position="67"/>
    </location>
</feature>
<sequence length="67" mass="7109">MVQDPVVNDVAAIIGDLRRPGHIEMHQMIIIAHAGYHLQAAGKARCPPLRSGSTSGRGREARISAGP</sequence>
<evidence type="ECO:0000313" key="2">
    <source>
        <dbReference type="EMBL" id="GAA0231384.1"/>
    </source>
</evidence>
<protein>
    <submittedName>
        <fullName evidence="2">Uncharacterized protein</fullName>
    </submittedName>
</protein>
<feature type="compositionally biased region" description="Basic and acidic residues" evidence="1">
    <location>
        <begin position="57"/>
        <end position="67"/>
    </location>
</feature>
<comment type="caution">
    <text evidence="2">The sequence shown here is derived from an EMBL/GenBank/DDBJ whole genome shotgun (WGS) entry which is preliminary data.</text>
</comment>
<evidence type="ECO:0000313" key="3">
    <source>
        <dbReference type="Proteomes" id="UP001501176"/>
    </source>
</evidence>
<keyword evidence="3" id="KW-1185">Reference proteome</keyword>
<accession>A0ABN0TVN6</accession>
<proteinExistence type="predicted"/>
<evidence type="ECO:0000256" key="1">
    <source>
        <dbReference type="SAM" id="MobiDB-lite"/>
    </source>
</evidence>
<organism evidence="2 3">
    <name type="scientific">Castellaniella daejeonensis</name>
    <dbReference type="NCBI Taxonomy" id="659013"/>
    <lineage>
        <taxon>Bacteria</taxon>
        <taxon>Pseudomonadati</taxon>
        <taxon>Pseudomonadota</taxon>
        <taxon>Betaproteobacteria</taxon>
        <taxon>Burkholderiales</taxon>
        <taxon>Alcaligenaceae</taxon>
        <taxon>Castellaniella</taxon>
    </lineage>
</organism>
<dbReference type="EMBL" id="BAAAFN010000015">
    <property type="protein sequence ID" value="GAA0231384.1"/>
    <property type="molecule type" value="Genomic_DNA"/>
</dbReference>
<reference evidence="2 3" key="1">
    <citation type="journal article" date="2019" name="Int. J. Syst. Evol. Microbiol.">
        <title>The Global Catalogue of Microorganisms (GCM) 10K type strain sequencing project: providing services to taxonomists for standard genome sequencing and annotation.</title>
        <authorList>
            <consortium name="The Broad Institute Genomics Platform"/>
            <consortium name="The Broad Institute Genome Sequencing Center for Infectious Disease"/>
            <person name="Wu L."/>
            <person name="Ma J."/>
        </authorList>
    </citation>
    <scope>NUCLEOTIDE SEQUENCE [LARGE SCALE GENOMIC DNA]</scope>
    <source>
        <strain evidence="2 3">JCM 16240</strain>
    </source>
</reference>
<dbReference type="Proteomes" id="UP001501176">
    <property type="component" value="Unassembled WGS sequence"/>
</dbReference>
<gene>
    <name evidence="2" type="ORF">GCM10009125_20460</name>
</gene>